<reference evidence="8" key="1">
    <citation type="journal article" date="2023" name="Mol. Phylogenet. Evol.">
        <title>Genome-scale phylogeny and comparative genomics of the fungal order Sordariales.</title>
        <authorList>
            <person name="Hensen N."/>
            <person name="Bonometti L."/>
            <person name="Westerberg I."/>
            <person name="Brannstrom I.O."/>
            <person name="Guillou S."/>
            <person name="Cros-Aarteil S."/>
            <person name="Calhoun S."/>
            <person name="Haridas S."/>
            <person name="Kuo A."/>
            <person name="Mondo S."/>
            <person name="Pangilinan J."/>
            <person name="Riley R."/>
            <person name="LaButti K."/>
            <person name="Andreopoulos B."/>
            <person name="Lipzen A."/>
            <person name="Chen C."/>
            <person name="Yan M."/>
            <person name="Daum C."/>
            <person name="Ng V."/>
            <person name="Clum A."/>
            <person name="Steindorff A."/>
            <person name="Ohm R.A."/>
            <person name="Martin F."/>
            <person name="Silar P."/>
            <person name="Natvig D.O."/>
            <person name="Lalanne C."/>
            <person name="Gautier V."/>
            <person name="Ament-Velasquez S.L."/>
            <person name="Kruys A."/>
            <person name="Hutchinson M.I."/>
            <person name="Powell A.J."/>
            <person name="Barry K."/>
            <person name="Miller A.N."/>
            <person name="Grigoriev I.V."/>
            <person name="Debuchy R."/>
            <person name="Gladieux P."/>
            <person name="Hiltunen Thoren M."/>
            <person name="Johannesson H."/>
        </authorList>
    </citation>
    <scope>NUCLEOTIDE SEQUENCE</scope>
    <source>
        <strain evidence="8">CBS 168.71</strain>
    </source>
</reference>
<feature type="transmembrane region" description="Helical" evidence="6">
    <location>
        <begin position="12"/>
        <end position="31"/>
    </location>
</feature>
<sequence>MAWTDGGPPLFAFSLVMLLLSTVAVTLRFVCRGYILRVLGLSDLFILLTLICSLAHVCILGIIVSRGLGLPKTIFEFTPDEREFFFKMRCMSKLVVNLSIVMTKLSVLLLFLDIFLTAWPRRATYVIIVLTALFGVWIAVTNIFPCIPIDSSWKSEEPERRCMDIGQGKSLTDAVVSFVLDMAIFCLPLPVVWPMTLPWRQKAWLYFAFALGFFVCVASAIRIVFVMTSAGDPNSGPGIPYWVATEINVAIVVACIPTLRLLVVKICPRMLETTEPASKTSNRRRSPQPE</sequence>
<name>A0AAE0H8S6_9PEZI</name>
<dbReference type="Proteomes" id="UP001278766">
    <property type="component" value="Unassembled WGS sequence"/>
</dbReference>
<gene>
    <name evidence="8" type="ORF">B0H64DRAFT_51130</name>
</gene>
<evidence type="ECO:0000259" key="7">
    <source>
        <dbReference type="Pfam" id="PF20684"/>
    </source>
</evidence>
<comment type="subcellular location">
    <subcellularLocation>
        <location evidence="1">Membrane</location>
        <topology evidence="1">Multi-pass membrane protein</topology>
    </subcellularLocation>
</comment>
<evidence type="ECO:0000313" key="9">
    <source>
        <dbReference type="Proteomes" id="UP001278766"/>
    </source>
</evidence>
<evidence type="ECO:0000256" key="3">
    <source>
        <dbReference type="ARBA" id="ARBA00022989"/>
    </source>
</evidence>
<feature type="transmembrane region" description="Helical" evidence="6">
    <location>
        <begin position="43"/>
        <end position="64"/>
    </location>
</feature>
<evidence type="ECO:0000313" key="8">
    <source>
        <dbReference type="EMBL" id="KAK3291051.1"/>
    </source>
</evidence>
<evidence type="ECO:0000256" key="2">
    <source>
        <dbReference type="ARBA" id="ARBA00022692"/>
    </source>
</evidence>
<evidence type="ECO:0000256" key="6">
    <source>
        <dbReference type="SAM" id="Phobius"/>
    </source>
</evidence>
<keyword evidence="4 6" id="KW-0472">Membrane</keyword>
<dbReference type="GeneID" id="87845312"/>
<protein>
    <recommendedName>
        <fullName evidence="7">Rhodopsin domain-containing protein</fullName>
    </recommendedName>
</protein>
<dbReference type="InterPro" id="IPR052337">
    <property type="entry name" value="SAT4-like"/>
</dbReference>
<organism evidence="8 9">
    <name type="scientific">Chaetomium fimeti</name>
    <dbReference type="NCBI Taxonomy" id="1854472"/>
    <lineage>
        <taxon>Eukaryota</taxon>
        <taxon>Fungi</taxon>
        <taxon>Dikarya</taxon>
        <taxon>Ascomycota</taxon>
        <taxon>Pezizomycotina</taxon>
        <taxon>Sordariomycetes</taxon>
        <taxon>Sordariomycetidae</taxon>
        <taxon>Sordariales</taxon>
        <taxon>Chaetomiaceae</taxon>
        <taxon>Chaetomium</taxon>
    </lineage>
</organism>
<evidence type="ECO:0000256" key="1">
    <source>
        <dbReference type="ARBA" id="ARBA00004141"/>
    </source>
</evidence>
<dbReference type="PANTHER" id="PTHR33048:SF47">
    <property type="entry name" value="INTEGRAL MEMBRANE PROTEIN-RELATED"/>
    <property type="match status" value="1"/>
</dbReference>
<reference evidence="8" key="2">
    <citation type="submission" date="2023-06" db="EMBL/GenBank/DDBJ databases">
        <authorList>
            <consortium name="Lawrence Berkeley National Laboratory"/>
            <person name="Haridas S."/>
            <person name="Hensen N."/>
            <person name="Bonometti L."/>
            <person name="Westerberg I."/>
            <person name="Brannstrom I.O."/>
            <person name="Guillou S."/>
            <person name="Cros-Aarteil S."/>
            <person name="Calhoun S."/>
            <person name="Kuo A."/>
            <person name="Mondo S."/>
            <person name="Pangilinan J."/>
            <person name="Riley R."/>
            <person name="Labutti K."/>
            <person name="Andreopoulos B."/>
            <person name="Lipzen A."/>
            <person name="Chen C."/>
            <person name="Yanf M."/>
            <person name="Daum C."/>
            <person name="Ng V."/>
            <person name="Clum A."/>
            <person name="Steindorff A."/>
            <person name="Ohm R."/>
            <person name="Martin F."/>
            <person name="Silar P."/>
            <person name="Natvig D."/>
            <person name="Lalanne C."/>
            <person name="Gautier V."/>
            <person name="Ament-Velasquez S.L."/>
            <person name="Kruys A."/>
            <person name="Hutchinson M.I."/>
            <person name="Powell A.J."/>
            <person name="Barry K."/>
            <person name="Miller A.N."/>
            <person name="Grigoriev I.V."/>
            <person name="Debuchy R."/>
            <person name="Gladieux P."/>
            <person name="Thoren M.H."/>
            <person name="Johannesson H."/>
        </authorList>
    </citation>
    <scope>NUCLEOTIDE SEQUENCE</scope>
    <source>
        <strain evidence="8">CBS 168.71</strain>
    </source>
</reference>
<feature type="transmembrane region" description="Helical" evidence="6">
    <location>
        <begin position="205"/>
        <end position="227"/>
    </location>
</feature>
<evidence type="ECO:0000256" key="4">
    <source>
        <dbReference type="ARBA" id="ARBA00023136"/>
    </source>
</evidence>
<dbReference type="AlphaFoldDB" id="A0AAE0H8S6"/>
<comment type="caution">
    <text evidence="8">The sequence shown here is derived from an EMBL/GenBank/DDBJ whole genome shotgun (WGS) entry which is preliminary data.</text>
</comment>
<dbReference type="Pfam" id="PF20684">
    <property type="entry name" value="Fung_rhodopsin"/>
    <property type="match status" value="1"/>
</dbReference>
<dbReference type="PANTHER" id="PTHR33048">
    <property type="entry name" value="PTH11-LIKE INTEGRAL MEMBRANE PROTEIN (AFU_ORTHOLOGUE AFUA_5G11245)"/>
    <property type="match status" value="1"/>
</dbReference>
<proteinExistence type="inferred from homology"/>
<comment type="similarity">
    <text evidence="5">Belongs to the SAT4 family.</text>
</comment>
<keyword evidence="2 6" id="KW-0812">Transmembrane</keyword>
<dbReference type="RefSeq" id="XP_062654565.1">
    <property type="nucleotide sequence ID" value="XM_062808364.1"/>
</dbReference>
<evidence type="ECO:0000256" key="5">
    <source>
        <dbReference type="ARBA" id="ARBA00038359"/>
    </source>
</evidence>
<feature type="domain" description="Rhodopsin" evidence="7">
    <location>
        <begin position="27"/>
        <end position="264"/>
    </location>
</feature>
<keyword evidence="9" id="KW-1185">Reference proteome</keyword>
<accession>A0AAE0H8S6</accession>
<dbReference type="EMBL" id="JAUEPN010000011">
    <property type="protein sequence ID" value="KAK3291051.1"/>
    <property type="molecule type" value="Genomic_DNA"/>
</dbReference>
<dbReference type="GO" id="GO:0016020">
    <property type="term" value="C:membrane"/>
    <property type="evidence" value="ECO:0007669"/>
    <property type="project" value="UniProtKB-SubCell"/>
</dbReference>
<dbReference type="InterPro" id="IPR049326">
    <property type="entry name" value="Rhodopsin_dom_fungi"/>
</dbReference>
<feature type="transmembrane region" description="Helical" evidence="6">
    <location>
        <begin position="123"/>
        <end position="144"/>
    </location>
</feature>
<feature type="transmembrane region" description="Helical" evidence="6">
    <location>
        <begin position="174"/>
        <end position="193"/>
    </location>
</feature>
<feature type="transmembrane region" description="Helical" evidence="6">
    <location>
        <begin position="94"/>
        <end position="116"/>
    </location>
</feature>
<feature type="transmembrane region" description="Helical" evidence="6">
    <location>
        <begin position="239"/>
        <end position="263"/>
    </location>
</feature>
<keyword evidence="3 6" id="KW-1133">Transmembrane helix</keyword>